<dbReference type="InterPro" id="IPR050661">
    <property type="entry name" value="BglG_antiterminators"/>
</dbReference>
<evidence type="ECO:0000313" key="4">
    <source>
        <dbReference type="Proteomes" id="UP000030665"/>
    </source>
</evidence>
<dbReference type="InterPro" id="IPR046322">
    <property type="entry name" value="DUF4931"/>
</dbReference>
<dbReference type="Proteomes" id="UP000030665">
    <property type="component" value="Unassembled WGS sequence"/>
</dbReference>
<dbReference type="InterPro" id="IPR036265">
    <property type="entry name" value="HIT-like_sf"/>
</dbReference>
<keyword evidence="4" id="KW-1185">Reference proteome</keyword>
<reference evidence="3" key="1">
    <citation type="submission" date="2014-01" db="EMBL/GenBank/DDBJ databases">
        <authorList>
            <person name="Aslett M."/>
        </authorList>
    </citation>
    <scope>NUCLEOTIDE SEQUENCE</scope>
</reference>
<protein>
    <submittedName>
        <fullName evidence="3">Galactose-1-phosphate uridylyltransferase</fullName>
    </submittedName>
</protein>
<dbReference type="Gene3D" id="3.30.428.10">
    <property type="entry name" value="HIT-like"/>
    <property type="match status" value="1"/>
</dbReference>
<keyword evidence="3" id="KW-0548">Nucleotidyltransferase</keyword>
<dbReference type="InterPro" id="IPR011608">
    <property type="entry name" value="PRD"/>
</dbReference>
<dbReference type="Pfam" id="PF20956">
    <property type="entry name" value="DUF4931_C"/>
    <property type="match status" value="1"/>
</dbReference>
<dbReference type="Pfam" id="PF00874">
    <property type="entry name" value="PRD"/>
    <property type="match status" value="1"/>
</dbReference>
<dbReference type="PANTHER" id="PTHR30185">
    <property type="entry name" value="CRYPTIC BETA-GLUCOSIDE BGL OPERON ANTITERMINATOR"/>
    <property type="match status" value="1"/>
</dbReference>
<dbReference type="SUPFAM" id="SSF54197">
    <property type="entry name" value="HIT-like"/>
    <property type="match status" value="1"/>
</dbReference>
<evidence type="ECO:0000256" key="1">
    <source>
        <dbReference type="ARBA" id="ARBA00022737"/>
    </source>
</evidence>
<organism evidence="3 4">
    <name type="scientific">Trichuris trichiura</name>
    <name type="common">Whipworm</name>
    <name type="synonym">Trichocephalus trichiurus</name>
    <dbReference type="NCBI Taxonomy" id="36087"/>
    <lineage>
        <taxon>Eukaryota</taxon>
        <taxon>Metazoa</taxon>
        <taxon>Ecdysozoa</taxon>
        <taxon>Nematoda</taxon>
        <taxon>Enoplea</taxon>
        <taxon>Dorylaimia</taxon>
        <taxon>Trichinellida</taxon>
        <taxon>Trichuridae</taxon>
        <taxon>Trichuris</taxon>
    </lineage>
</organism>
<dbReference type="PANTHER" id="PTHR30185:SF15">
    <property type="entry name" value="CRYPTIC BETA-GLUCOSIDE BGL OPERON ANTITERMINATOR"/>
    <property type="match status" value="1"/>
</dbReference>
<sequence length="337" mass="39012">MKHKKEADLIFLPLAANGKPQHLGSEKTGCPFCEYAEKENILRREEDMLWVLNKYQTLQDTFQTIIIEHADHNKDISTYTIEENRKLFTFAFDCWTKTKKDPQFKSVLFYKNHGPLSGGSLKHPHMQIVGLKEIDGEAQIEPENFEGITVLSENNVVINFSSRPIMGFLEINIIVDSQISEAIYRLADYVQKTYAIVINETEDVGLDETESTAIAMHFISSGSNYDSIQQAMNVTKIISEIISIIQYHFQIKIDQNSKNFSRLVSHLQYFLIRQVKGIKMMDMSEEMIRIVLDQYQSSFQCAEKVIGYLNKVHNVKPPLEEEVYLTMHKERVRQVEM</sequence>
<reference evidence="3" key="2">
    <citation type="submission" date="2014-03" db="EMBL/GenBank/DDBJ databases">
        <title>The whipworm genome and dual-species transcriptomics of an intimate host-pathogen interaction.</title>
        <authorList>
            <person name="Foth B.J."/>
            <person name="Tsai I.J."/>
            <person name="Reid A.J."/>
            <person name="Bancroft A.J."/>
            <person name="Nichol S."/>
            <person name="Tracey A."/>
            <person name="Holroyd N."/>
            <person name="Cotton J.A."/>
            <person name="Stanley E.J."/>
            <person name="Zarowiecki M."/>
            <person name="Liu J.Z."/>
            <person name="Huckvale T."/>
            <person name="Cooper P.J."/>
            <person name="Grencis R.K."/>
            <person name="Berriman M."/>
        </authorList>
    </citation>
    <scope>NUCLEOTIDE SEQUENCE [LARGE SCALE GENOMIC DNA]</scope>
</reference>
<dbReference type="SUPFAM" id="SSF63520">
    <property type="entry name" value="PTS-regulatory domain, PRD"/>
    <property type="match status" value="1"/>
</dbReference>
<dbReference type="Pfam" id="PF16285">
    <property type="entry name" value="DUF4931_N"/>
    <property type="match status" value="1"/>
</dbReference>
<proteinExistence type="predicted"/>
<gene>
    <name evidence="3" type="ORF">TTRE_0000793701</name>
</gene>
<dbReference type="PROSITE" id="PS51372">
    <property type="entry name" value="PRD_2"/>
    <property type="match status" value="1"/>
</dbReference>
<dbReference type="InterPro" id="IPR036634">
    <property type="entry name" value="PRD_sf"/>
</dbReference>
<keyword evidence="3" id="KW-0808">Transferase</keyword>
<evidence type="ECO:0000259" key="2">
    <source>
        <dbReference type="PROSITE" id="PS51372"/>
    </source>
</evidence>
<keyword evidence="1" id="KW-0677">Repeat</keyword>
<accession>A0A077ZIJ1</accession>
<dbReference type="GO" id="GO:0006355">
    <property type="term" value="P:regulation of DNA-templated transcription"/>
    <property type="evidence" value="ECO:0007669"/>
    <property type="project" value="InterPro"/>
</dbReference>
<evidence type="ECO:0000313" key="3">
    <source>
        <dbReference type="EMBL" id="CDW59599.1"/>
    </source>
</evidence>
<dbReference type="OrthoDB" id="10426460at2759"/>
<dbReference type="GO" id="GO:0016779">
    <property type="term" value="F:nucleotidyltransferase activity"/>
    <property type="evidence" value="ECO:0007669"/>
    <property type="project" value="UniProtKB-KW"/>
</dbReference>
<dbReference type="InterPro" id="IPR049285">
    <property type="entry name" value="DUF4931_C"/>
</dbReference>
<feature type="domain" description="PRD" evidence="2">
    <location>
        <begin position="229"/>
        <end position="337"/>
    </location>
</feature>
<dbReference type="EMBL" id="HG806650">
    <property type="protein sequence ID" value="CDW59599.1"/>
    <property type="molecule type" value="Genomic_DNA"/>
</dbReference>
<name>A0A077ZIJ1_TRITR</name>
<dbReference type="Gene3D" id="1.10.1790.10">
    <property type="entry name" value="PRD domain"/>
    <property type="match status" value="1"/>
</dbReference>
<dbReference type="AlphaFoldDB" id="A0A077ZIJ1"/>